<sequence>MMKKQYWSAMEVADVVVSIVMIAVCMNGKLVSSSTEKQLFPAMFVFGDSLIDSGNNNYLRSWAKANYVPYGLDFYQGTPTGRFCNGKTIVDFLGDLIGLPLLPTSEASFRGADADSGVNYASAAAGILDESGKLLGERFNLRQQVENFRSTVGQLKKQMDETKMEEYLAKSLIVMNLGSNDYINNYLIPSFYNSSSNYNPIQYALLLITQYTTNIMELHNLGARKFLLAAIGPLGCMPNQLATGLAPPGKCVSFVNDMVEEFNKGLLSLVHQLNTNHTTSTFVFLNTYAAFTDILNNPVFHGFSVTDRGCCGIGRNRGQITCLPFSIPCLNRDEYIFWDAYHPTQAFNQIIAEKAFNGGLSVCYPMNVKQMAQARELQPPPLPATIAGISGVIVRYFRA</sequence>
<dbReference type="PANTHER" id="PTHR45650">
    <property type="entry name" value="GDSL-LIKE LIPASE/ACYLHYDROLASE-RELATED"/>
    <property type="match status" value="1"/>
</dbReference>
<keyword evidence="7" id="KW-0443">Lipid metabolism</keyword>
<protein>
    <recommendedName>
        <fullName evidence="10">GDSL esterase/lipase</fullName>
    </recommendedName>
</protein>
<name>A0AA39TAB0_ACESA</name>
<reference evidence="8" key="1">
    <citation type="journal article" date="2022" name="Plant J.">
        <title>Strategies of tolerance reflected in two North American maple genomes.</title>
        <authorList>
            <person name="McEvoy S.L."/>
            <person name="Sezen U.U."/>
            <person name="Trouern-Trend A."/>
            <person name="McMahon S.M."/>
            <person name="Schaberg P.G."/>
            <person name="Yang J."/>
            <person name="Wegrzyn J.L."/>
            <person name="Swenson N.G."/>
        </authorList>
    </citation>
    <scope>NUCLEOTIDE SEQUENCE</scope>
    <source>
        <strain evidence="8">NS2018</strain>
    </source>
</reference>
<proteinExistence type="inferred from homology"/>
<dbReference type="InterPro" id="IPR001087">
    <property type="entry name" value="GDSL"/>
</dbReference>
<evidence type="ECO:0000256" key="7">
    <source>
        <dbReference type="ARBA" id="ARBA00023098"/>
    </source>
</evidence>
<evidence type="ECO:0000256" key="6">
    <source>
        <dbReference type="ARBA" id="ARBA00022963"/>
    </source>
</evidence>
<evidence type="ECO:0000256" key="3">
    <source>
        <dbReference type="ARBA" id="ARBA00022525"/>
    </source>
</evidence>
<dbReference type="InterPro" id="IPR036514">
    <property type="entry name" value="SGNH_hydro_sf"/>
</dbReference>
<evidence type="ECO:0000313" key="9">
    <source>
        <dbReference type="Proteomes" id="UP001168877"/>
    </source>
</evidence>
<accession>A0AA39TAB0</accession>
<evidence type="ECO:0000256" key="1">
    <source>
        <dbReference type="ARBA" id="ARBA00004613"/>
    </source>
</evidence>
<evidence type="ECO:0000256" key="5">
    <source>
        <dbReference type="ARBA" id="ARBA00022801"/>
    </source>
</evidence>
<dbReference type="GO" id="GO:0005576">
    <property type="term" value="C:extracellular region"/>
    <property type="evidence" value="ECO:0007669"/>
    <property type="project" value="UniProtKB-SubCell"/>
</dbReference>
<gene>
    <name evidence="8" type="ORF">LWI29_015024</name>
</gene>
<reference evidence="8" key="2">
    <citation type="submission" date="2023-06" db="EMBL/GenBank/DDBJ databases">
        <authorList>
            <person name="Swenson N.G."/>
            <person name="Wegrzyn J.L."/>
            <person name="Mcevoy S.L."/>
        </authorList>
    </citation>
    <scope>NUCLEOTIDE SEQUENCE</scope>
    <source>
        <strain evidence="8">NS2018</strain>
        <tissue evidence="8">Leaf</tissue>
    </source>
</reference>
<dbReference type="Proteomes" id="UP001168877">
    <property type="component" value="Unassembled WGS sequence"/>
</dbReference>
<dbReference type="Gene3D" id="3.40.50.1110">
    <property type="entry name" value="SGNH hydrolase"/>
    <property type="match status" value="1"/>
</dbReference>
<dbReference type="AlphaFoldDB" id="A0AA39TAB0"/>
<dbReference type="GO" id="GO:0016042">
    <property type="term" value="P:lipid catabolic process"/>
    <property type="evidence" value="ECO:0007669"/>
    <property type="project" value="UniProtKB-KW"/>
</dbReference>
<dbReference type="InterPro" id="IPR035669">
    <property type="entry name" value="SGNH_plant_lipase-like"/>
</dbReference>
<dbReference type="PANTHER" id="PTHR45650:SF32">
    <property type="entry name" value="GDSL-LIKE LIPASE_ACYLHYDROLASE"/>
    <property type="match status" value="1"/>
</dbReference>
<comment type="subcellular location">
    <subcellularLocation>
        <location evidence="1">Secreted</location>
    </subcellularLocation>
</comment>
<dbReference type="SUPFAM" id="SSF52266">
    <property type="entry name" value="SGNH hydrolase"/>
    <property type="match status" value="1"/>
</dbReference>
<comment type="similarity">
    <text evidence="2">Belongs to the 'GDSL' lipolytic enzyme family.</text>
</comment>
<keyword evidence="4" id="KW-0732">Signal</keyword>
<dbReference type="CDD" id="cd01837">
    <property type="entry name" value="SGNH_plant_lipase_like"/>
    <property type="match status" value="1"/>
</dbReference>
<dbReference type="InterPro" id="IPR051238">
    <property type="entry name" value="GDSL_esterase/lipase"/>
</dbReference>
<evidence type="ECO:0008006" key="10">
    <source>
        <dbReference type="Google" id="ProtNLM"/>
    </source>
</evidence>
<evidence type="ECO:0000313" key="8">
    <source>
        <dbReference type="EMBL" id="KAK0604373.1"/>
    </source>
</evidence>
<evidence type="ECO:0000256" key="2">
    <source>
        <dbReference type="ARBA" id="ARBA00008668"/>
    </source>
</evidence>
<keyword evidence="5" id="KW-0378">Hydrolase</keyword>
<dbReference type="Pfam" id="PF00657">
    <property type="entry name" value="Lipase_GDSL"/>
    <property type="match status" value="1"/>
</dbReference>
<comment type="caution">
    <text evidence="8">The sequence shown here is derived from an EMBL/GenBank/DDBJ whole genome shotgun (WGS) entry which is preliminary data.</text>
</comment>
<dbReference type="GO" id="GO:0016788">
    <property type="term" value="F:hydrolase activity, acting on ester bonds"/>
    <property type="evidence" value="ECO:0007669"/>
    <property type="project" value="InterPro"/>
</dbReference>
<organism evidence="8 9">
    <name type="scientific">Acer saccharum</name>
    <name type="common">Sugar maple</name>
    <dbReference type="NCBI Taxonomy" id="4024"/>
    <lineage>
        <taxon>Eukaryota</taxon>
        <taxon>Viridiplantae</taxon>
        <taxon>Streptophyta</taxon>
        <taxon>Embryophyta</taxon>
        <taxon>Tracheophyta</taxon>
        <taxon>Spermatophyta</taxon>
        <taxon>Magnoliopsida</taxon>
        <taxon>eudicotyledons</taxon>
        <taxon>Gunneridae</taxon>
        <taxon>Pentapetalae</taxon>
        <taxon>rosids</taxon>
        <taxon>malvids</taxon>
        <taxon>Sapindales</taxon>
        <taxon>Sapindaceae</taxon>
        <taxon>Hippocastanoideae</taxon>
        <taxon>Acereae</taxon>
        <taxon>Acer</taxon>
    </lineage>
</organism>
<keyword evidence="9" id="KW-1185">Reference proteome</keyword>
<keyword evidence="3" id="KW-0964">Secreted</keyword>
<keyword evidence="6" id="KW-0442">Lipid degradation</keyword>
<dbReference type="EMBL" id="JAUESC010000002">
    <property type="protein sequence ID" value="KAK0604373.1"/>
    <property type="molecule type" value="Genomic_DNA"/>
</dbReference>
<evidence type="ECO:0000256" key="4">
    <source>
        <dbReference type="ARBA" id="ARBA00022729"/>
    </source>
</evidence>